<gene>
    <name evidence="1" type="ORF">IM811_013620</name>
</gene>
<proteinExistence type="predicted"/>
<evidence type="ECO:0000313" key="2">
    <source>
        <dbReference type="Proteomes" id="UP000616885"/>
    </source>
</evidence>
<protein>
    <submittedName>
        <fullName evidence="1">Uncharacterized protein</fullName>
    </submittedName>
</protein>
<accession>A0A8H7N9T9</accession>
<comment type="caution">
    <text evidence="1">The sequence shown here is derived from an EMBL/GenBank/DDBJ whole genome shotgun (WGS) entry which is preliminary data.</text>
</comment>
<dbReference type="AlphaFoldDB" id="A0A8H7N9T9"/>
<organism evidence="1 2">
    <name type="scientific">Bionectria ochroleuca</name>
    <name type="common">Gliocladium roseum</name>
    <dbReference type="NCBI Taxonomy" id="29856"/>
    <lineage>
        <taxon>Eukaryota</taxon>
        <taxon>Fungi</taxon>
        <taxon>Dikarya</taxon>
        <taxon>Ascomycota</taxon>
        <taxon>Pezizomycotina</taxon>
        <taxon>Sordariomycetes</taxon>
        <taxon>Hypocreomycetidae</taxon>
        <taxon>Hypocreales</taxon>
        <taxon>Bionectriaceae</taxon>
        <taxon>Clonostachys</taxon>
    </lineage>
</organism>
<reference evidence="1" key="1">
    <citation type="submission" date="2020-10" db="EMBL/GenBank/DDBJ databases">
        <title>High-Quality Genome Resource of Clonostachys rosea strain S41 by Oxford Nanopore Long-Read Sequencing.</title>
        <authorList>
            <person name="Wang H."/>
        </authorList>
    </citation>
    <scope>NUCLEOTIDE SEQUENCE</scope>
    <source>
        <strain evidence="1">S41</strain>
    </source>
</reference>
<dbReference type="Proteomes" id="UP000616885">
    <property type="component" value="Unassembled WGS sequence"/>
</dbReference>
<name>A0A8H7N9T9_BIOOC</name>
<dbReference type="EMBL" id="JADCTT010000005">
    <property type="protein sequence ID" value="KAF9751826.1"/>
    <property type="molecule type" value="Genomic_DNA"/>
</dbReference>
<sequence length="105" mass="11335">MSRVVFMPAAGCTHARSLASLPPSIWTPHSQLQATAPTRERDVQQVNRALSHSRTAESELLALQIPSICKERTAPSSILTSSSTGKVQSVPSSARSLLWLGKRTL</sequence>
<evidence type="ECO:0000313" key="1">
    <source>
        <dbReference type="EMBL" id="KAF9751826.1"/>
    </source>
</evidence>